<dbReference type="EMBL" id="NCKU01008328">
    <property type="protein sequence ID" value="RWS01982.1"/>
    <property type="molecule type" value="Genomic_DNA"/>
</dbReference>
<dbReference type="InterPro" id="IPR053164">
    <property type="entry name" value="IS1016-like_transposase"/>
</dbReference>
<evidence type="ECO:0000259" key="1">
    <source>
        <dbReference type="Pfam" id="PF12762"/>
    </source>
</evidence>
<name>A0A443QG39_9ACAR</name>
<reference evidence="2 3" key="1">
    <citation type="journal article" date="2018" name="Gigascience">
        <title>Genomes of trombidid mites reveal novel predicted allergens and laterally-transferred genes associated with secondary metabolism.</title>
        <authorList>
            <person name="Dong X."/>
            <person name="Chaisiri K."/>
            <person name="Xia D."/>
            <person name="Armstrong S.D."/>
            <person name="Fang Y."/>
            <person name="Donnelly M.J."/>
            <person name="Kadowaki T."/>
            <person name="McGarry J.W."/>
            <person name="Darby A.C."/>
            <person name="Makepeace B.L."/>
        </authorList>
    </citation>
    <scope>NUCLEOTIDE SEQUENCE [LARGE SCALE GENOMIC DNA]</scope>
    <source>
        <strain evidence="2">UoL-WK</strain>
    </source>
</reference>
<organism evidence="2 3">
    <name type="scientific">Dinothrombium tinctorium</name>
    <dbReference type="NCBI Taxonomy" id="1965070"/>
    <lineage>
        <taxon>Eukaryota</taxon>
        <taxon>Metazoa</taxon>
        <taxon>Ecdysozoa</taxon>
        <taxon>Arthropoda</taxon>
        <taxon>Chelicerata</taxon>
        <taxon>Arachnida</taxon>
        <taxon>Acari</taxon>
        <taxon>Acariformes</taxon>
        <taxon>Trombidiformes</taxon>
        <taxon>Prostigmata</taxon>
        <taxon>Anystina</taxon>
        <taxon>Parasitengona</taxon>
        <taxon>Trombidioidea</taxon>
        <taxon>Trombidiidae</taxon>
        <taxon>Dinothrombium</taxon>
    </lineage>
</organism>
<keyword evidence="3" id="KW-1185">Reference proteome</keyword>
<dbReference type="Pfam" id="PF12762">
    <property type="entry name" value="DDE_Tnp_IS1595"/>
    <property type="match status" value="1"/>
</dbReference>
<dbReference type="PANTHER" id="PTHR47163">
    <property type="entry name" value="DDE_TNP_IS1595 DOMAIN-CONTAINING PROTEIN"/>
    <property type="match status" value="1"/>
</dbReference>
<dbReference type="InterPro" id="IPR024445">
    <property type="entry name" value="Tnp_ISXO2-like"/>
</dbReference>
<feature type="domain" description="ISXO2-like transposase" evidence="1">
    <location>
        <begin position="2"/>
        <end position="75"/>
    </location>
</feature>
<dbReference type="Proteomes" id="UP000285301">
    <property type="component" value="Unassembled WGS sequence"/>
</dbReference>
<proteinExistence type="predicted"/>
<dbReference type="AlphaFoldDB" id="A0A443QG39"/>
<accession>A0A443QG39</accession>
<dbReference type="STRING" id="1965070.A0A443QG39"/>
<evidence type="ECO:0000313" key="2">
    <source>
        <dbReference type="EMBL" id="RWS01982.1"/>
    </source>
</evidence>
<gene>
    <name evidence="2" type="ORF">B4U79_05538</name>
</gene>
<sequence length="87" mass="10118">MPGTTIVTDCWAAYNQLSNYGYMHLTVNHSQNFVDPNTGANTQSIESQWRNLRRRLSSGIRHENLAPHLCEFLWRRFVSHANKDPFV</sequence>
<evidence type="ECO:0000313" key="3">
    <source>
        <dbReference type="Proteomes" id="UP000285301"/>
    </source>
</evidence>
<comment type="caution">
    <text evidence="2">The sequence shown here is derived from an EMBL/GenBank/DDBJ whole genome shotgun (WGS) entry which is preliminary data.</text>
</comment>
<dbReference type="PANTHER" id="PTHR47163:SF2">
    <property type="entry name" value="SI:DKEY-17M8.2"/>
    <property type="match status" value="1"/>
</dbReference>
<dbReference type="OrthoDB" id="6508542at2759"/>
<protein>
    <recommendedName>
        <fullName evidence="1">ISXO2-like transposase domain-containing protein</fullName>
    </recommendedName>
</protein>